<keyword evidence="1" id="KW-0479">Metal-binding</keyword>
<name>A0AAD8Y1N7_9STRA</name>
<reference evidence="6" key="1">
    <citation type="submission" date="2023-06" db="EMBL/GenBank/DDBJ databases">
        <title>Survivors Of The Sea: Transcriptome response of Skeletonema marinoi to long-term dormancy.</title>
        <authorList>
            <person name="Pinder M.I.M."/>
            <person name="Kourtchenko O."/>
            <person name="Robertson E.K."/>
            <person name="Larsson T."/>
            <person name="Maumus F."/>
            <person name="Osuna-Cruz C.M."/>
            <person name="Vancaester E."/>
            <person name="Stenow R."/>
            <person name="Vandepoele K."/>
            <person name="Ploug H."/>
            <person name="Bruchert V."/>
            <person name="Godhe A."/>
            <person name="Topel M."/>
        </authorList>
    </citation>
    <scope>NUCLEOTIDE SEQUENCE</scope>
    <source>
        <strain evidence="6">R05AC</strain>
    </source>
</reference>
<keyword evidence="2 4" id="KW-0863">Zinc-finger</keyword>
<gene>
    <name evidence="6" type="ORF">QTG54_011696</name>
</gene>
<dbReference type="SUPFAM" id="SSF144232">
    <property type="entry name" value="HIT/MYND zinc finger-like"/>
    <property type="match status" value="1"/>
</dbReference>
<dbReference type="AlphaFoldDB" id="A0AAD8Y1N7"/>
<evidence type="ECO:0000313" key="6">
    <source>
        <dbReference type="EMBL" id="KAK1737410.1"/>
    </source>
</evidence>
<keyword evidence="3" id="KW-0862">Zinc</keyword>
<feature type="domain" description="MYND-type" evidence="5">
    <location>
        <begin position="3"/>
        <end position="44"/>
    </location>
</feature>
<dbReference type="Pfam" id="PF01753">
    <property type="entry name" value="zf-MYND"/>
    <property type="match status" value="1"/>
</dbReference>
<dbReference type="InterPro" id="IPR002893">
    <property type="entry name" value="Znf_MYND"/>
</dbReference>
<evidence type="ECO:0000256" key="4">
    <source>
        <dbReference type="PROSITE-ProRule" id="PRU00134"/>
    </source>
</evidence>
<protein>
    <recommendedName>
        <fullName evidence="5">MYND-type domain-containing protein</fullName>
    </recommendedName>
</protein>
<dbReference type="EMBL" id="JATAAI010000025">
    <property type="protein sequence ID" value="KAK1737410.1"/>
    <property type="molecule type" value="Genomic_DNA"/>
</dbReference>
<evidence type="ECO:0000259" key="5">
    <source>
        <dbReference type="PROSITE" id="PS50865"/>
    </source>
</evidence>
<sequence length="51" mass="5714">MCCTSCGTVVVDAIKLKKCTACKCARYSSIKCQKKHRPQHKRACKKRAAEL</sequence>
<dbReference type="PROSITE" id="PS50865">
    <property type="entry name" value="ZF_MYND_2"/>
    <property type="match status" value="1"/>
</dbReference>
<keyword evidence="7" id="KW-1185">Reference proteome</keyword>
<evidence type="ECO:0000256" key="3">
    <source>
        <dbReference type="ARBA" id="ARBA00022833"/>
    </source>
</evidence>
<proteinExistence type="predicted"/>
<evidence type="ECO:0000313" key="7">
    <source>
        <dbReference type="Proteomes" id="UP001224775"/>
    </source>
</evidence>
<comment type="caution">
    <text evidence="6">The sequence shown here is derived from an EMBL/GenBank/DDBJ whole genome shotgun (WGS) entry which is preliminary data.</text>
</comment>
<dbReference type="GO" id="GO:0008270">
    <property type="term" value="F:zinc ion binding"/>
    <property type="evidence" value="ECO:0007669"/>
    <property type="project" value="UniProtKB-KW"/>
</dbReference>
<organism evidence="6 7">
    <name type="scientific">Skeletonema marinoi</name>
    <dbReference type="NCBI Taxonomy" id="267567"/>
    <lineage>
        <taxon>Eukaryota</taxon>
        <taxon>Sar</taxon>
        <taxon>Stramenopiles</taxon>
        <taxon>Ochrophyta</taxon>
        <taxon>Bacillariophyta</taxon>
        <taxon>Coscinodiscophyceae</taxon>
        <taxon>Thalassiosirophycidae</taxon>
        <taxon>Thalassiosirales</taxon>
        <taxon>Skeletonemataceae</taxon>
        <taxon>Skeletonema</taxon>
        <taxon>Skeletonema marinoi-dohrnii complex</taxon>
    </lineage>
</organism>
<evidence type="ECO:0000256" key="1">
    <source>
        <dbReference type="ARBA" id="ARBA00022723"/>
    </source>
</evidence>
<accession>A0AAD8Y1N7</accession>
<dbReference type="Proteomes" id="UP001224775">
    <property type="component" value="Unassembled WGS sequence"/>
</dbReference>
<evidence type="ECO:0000256" key="2">
    <source>
        <dbReference type="ARBA" id="ARBA00022771"/>
    </source>
</evidence>
<dbReference type="Gene3D" id="6.10.140.2220">
    <property type="match status" value="1"/>
</dbReference>